<proteinExistence type="inferred from homology"/>
<comment type="caution">
    <text evidence="2">The sequence shown here is derived from an EMBL/GenBank/DDBJ whole genome shotgun (WGS) entry which is preliminary data.</text>
</comment>
<keyword evidence="3" id="KW-1185">Reference proteome</keyword>
<dbReference type="Proteomes" id="UP001281203">
    <property type="component" value="Unassembled WGS sequence"/>
</dbReference>
<organism evidence="2 3">
    <name type="scientific">Methanoculleus caldifontis</name>
    <dbReference type="NCBI Taxonomy" id="2651577"/>
    <lineage>
        <taxon>Archaea</taxon>
        <taxon>Methanobacteriati</taxon>
        <taxon>Methanobacteriota</taxon>
        <taxon>Stenosarchaea group</taxon>
        <taxon>Methanomicrobia</taxon>
        <taxon>Methanomicrobiales</taxon>
        <taxon>Methanomicrobiaceae</taxon>
        <taxon>Methanoculleus</taxon>
    </lineage>
</organism>
<dbReference type="InterPro" id="IPR035959">
    <property type="entry name" value="RutC-like_sf"/>
</dbReference>
<dbReference type="NCBIfam" id="TIGR00004">
    <property type="entry name" value="Rid family detoxifying hydrolase"/>
    <property type="match status" value="1"/>
</dbReference>
<protein>
    <submittedName>
        <fullName evidence="2">RidA family protein</fullName>
    </submittedName>
</protein>
<dbReference type="CDD" id="cd00448">
    <property type="entry name" value="YjgF_YER057c_UK114_family"/>
    <property type="match status" value="1"/>
</dbReference>
<dbReference type="Gene3D" id="3.30.1330.40">
    <property type="entry name" value="RutC-like"/>
    <property type="match status" value="1"/>
</dbReference>
<dbReference type="PANTHER" id="PTHR11803">
    <property type="entry name" value="2-IMINOBUTANOATE/2-IMINOPROPANOATE DEAMINASE RIDA"/>
    <property type="match status" value="1"/>
</dbReference>
<evidence type="ECO:0000313" key="3">
    <source>
        <dbReference type="Proteomes" id="UP001281203"/>
    </source>
</evidence>
<dbReference type="Pfam" id="PF01042">
    <property type="entry name" value="Ribonuc_L-PSP"/>
    <property type="match status" value="1"/>
</dbReference>
<evidence type="ECO:0000256" key="1">
    <source>
        <dbReference type="ARBA" id="ARBA00010552"/>
    </source>
</evidence>
<reference evidence="2 3" key="1">
    <citation type="submission" date="2019-10" db="EMBL/GenBank/DDBJ databases">
        <title>Isolation and characterization of Methanoculleus sp. Wushi-C6 from a hot spring well.</title>
        <authorList>
            <person name="Chen S.-C."/>
            <person name="Lan Z.-H."/>
            <person name="You Y.-T."/>
            <person name="Lai M.-C."/>
        </authorList>
    </citation>
    <scope>NUCLEOTIDE SEQUENCE [LARGE SCALE GENOMIC DNA]</scope>
    <source>
        <strain evidence="2 3">Wushi-C6</strain>
    </source>
</reference>
<sequence length="152" mass="16305">MLALAFVCGILAGFGVYAVLSPVPSDPQQTALYTADAPEPIGPYSQAVRCGSYLFMSGQIGLDLATGNLSDTVACEARQTMENLRAVLLEAGLDFSDVVQTRIYLTDLAEFSTVNAVYAEYFNEPYPAWATVQVAGLPKGARVEIEMVAKVR</sequence>
<dbReference type="EMBL" id="WBKO01000001">
    <property type="protein sequence ID" value="MDV2481837.1"/>
    <property type="molecule type" value="Genomic_DNA"/>
</dbReference>
<name>A0ABU3X1C4_9EURY</name>
<accession>A0ABU3X1C4</accession>
<dbReference type="PANTHER" id="PTHR11803:SF39">
    <property type="entry name" value="2-IMINOBUTANOATE_2-IMINOPROPANOATE DEAMINASE"/>
    <property type="match status" value="1"/>
</dbReference>
<evidence type="ECO:0000313" key="2">
    <source>
        <dbReference type="EMBL" id="MDV2481837.1"/>
    </source>
</evidence>
<dbReference type="SUPFAM" id="SSF55298">
    <property type="entry name" value="YjgF-like"/>
    <property type="match status" value="1"/>
</dbReference>
<gene>
    <name evidence="2" type="ORF">F8E02_07415</name>
</gene>
<comment type="similarity">
    <text evidence="1">Belongs to the RutC family.</text>
</comment>
<dbReference type="InterPro" id="IPR006175">
    <property type="entry name" value="YjgF/YER057c/UK114"/>
</dbReference>
<dbReference type="InterPro" id="IPR006056">
    <property type="entry name" value="RidA"/>
</dbReference>